<dbReference type="Gene3D" id="2.30.110.10">
    <property type="entry name" value="Electron Transport, Fmn-binding Protein, Chain A"/>
    <property type="match status" value="1"/>
</dbReference>
<dbReference type="InterPro" id="IPR012349">
    <property type="entry name" value="Split_barrel_FMN-bd"/>
</dbReference>
<dbReference type="Pfam" id="PF01613">
    <property type="entry name" value="Flavin_Reduct"/>
    <property type="match status" value="1"/>
</dbReference>
<comment type="caution">
    <text evidence="6">The sequence shown here is derived from an EMBL/GenBank/DDBJ whole genome shotgun (WGS) entry which is preliminary data.</text>
</comment>
<evidence type="ECO:0000259" key="5">
    <source>
        <dbReference type="SMART" id="SM00903"/>
    </source>
</evidence>
<dbReference type="EMBL" id="JAABNT010000012">
    <property type="protein sequence ID" value="NEK24111.1"/>
    <property type="molecule type" value="Genomic_DNA"/>
</dbReference>
<keyword evidence="3" id="KW-0288">FMN</keyword>
<comment type="cofactor">
    <cofactor evidence="1">
        <name>FMN</name>
        <dbReference type="ChEBI" id="CHEBI:58210"/>
    </cofactor>
</comment>
<dbReference type="Proteomes" id="UP000468591">
    <property type="component" value="Unassembled WGS sequence"/>
</dbReference>
<sequence>MRFDLDPDTPQFSYKLLASTVTPRPIAWVTTLGKNAVINAAPYSFFNAMGHTPPTVAIGILADPEKGWKDTARNILDTGEFVVNLVPEALAEEMNQTCTNAPSEVSEMEIAGLQSAPATHVKPPRIAGAPVSFECKTFTVVSTSPEQAIVIGQVLAIHVADKYVIDAEKGYIDTPAIELIGRMHGSGWYTRTGDTFQMERPVYSDAMTNKK</sequence>
<dbReference type="AlphaFoldDB" id="A0A6P0CCZ4"/>
<evidence type="ECO:0000256" key="3">
    <source>
        <dbReference type="ARBA" id="ARBA00022643"/>
    </source>
</evidence>
<dbReference type="RefSeq" id="WP_164355037.1">
    <property type="nucleotide sequence ID" value="NZ_JAABNT010000012.1"/>
</dbReference>
<evidence type="ECO:0000256" key="1">
    <source>
        <dbReference type="ARBA" id="ARBA00001917"/>
    </source>
</evidence>
<name>A0A6P0CCZ4_9RHOB</name>
<comment type="similarity">
    <text evidence="4">Belongs to the flavoredoxin family.</text>
</comment>
<evidence type="ECO:0000313" key="6">
    <source>
        <dbReference type="EMBL" id="NEK24111.1"/>
    </source>
</evidence>
<gene>
    <name evidence="6" type="ORF">GV827_17120</name>
</gene>
<dbReference type="SMART" id="SM00903">
    <property type="entry name" value="Flavin_Reduct"/>
    <property type="match status" value="1"/>
</dbReference>
<organism evidence="6 7">
    <name type="scientific">Sulfitobacter sediminilitoris</name>
    <dbReference type="NCBI Taxonomy" id="2698830"/>
    <lineage>
        <taxon>Bacteria</taxon>
        <taxon>Pseudomonadati</taxon>
        <taxon>Pseudomonadota</taxon>
        <taxon>Alphaproteobacteria</taxon>
        <taxon>Rhodobacterales</taxon>
        <taxon>Roseobacteraceae</taxon>
        <taxon>Sulfitobacter</taxon>
    </lineage>
</organism>
<evidence type="ECO:0000256" key="4">
    <source>
        <dbReference type="ARBA" id="ARBA00038054"/>
    </source>
</evidence>
<keyword evidence="2" id="KW-0285">Flavoprotein</keyword>
<dbReference type="GO" id="GO:0010181">
    <property type="term" value="F:FMN binding"/>
    <property type="evidence" value="ECO:0007669"/>
    <property type="project" value="InterPro"/>
</dbReference>
<dbReference type="InterPro" id="IPR002563">
    <property type="entry name" value="Flavin_Rdtase-like_dom"/>
</dbReference>
<accession>A0A6P0CCZ4</accession>
<evidence type="ECO:0000313" key="7">
    <source>
        <dbReference type="Proteomes" id="UP000468591"/>
    </source>
</evidence>
<protein>
    <submittedName>
        <fullName evidence="6">Flavin reductase family protein</fullName>
    </submittedName>
</protein>
<feature type="domain" description="Flavin reductase like" evidence="5">
    <location>
        <begin position="19"/>
        <end position="173"/>
    </location>
</feature>
<keyword evidence="7" id="KW-1185">Reference proteome</keyword>
<evidence type="ECO:0000256" key="2">
    <source>
        <dbReference type="ARBA" id="ARBA00022630"/>
    </source>
</evidence>
<reference evidence="6 7" key="1">
    <citation type="submission" date="2020-01" db="EMBL/GenBank/DDBJ databases">
        <title>Sulfitobacter sediminilitoris sp. nov., isolated from a tidal flat.</title>
        <authorList>
            <person name="Park S."/>
            <person name="Yoon J.-H."/>
        </authorList>
    </citation>
    <scope>NUCLEOTIDE SEQUENCE [LARGE SCALE GENOMIC DNA]</scope>
    <source>
        <strain evidence="6 7">JBTF-M27</strain>
    </source>
</reference>
<dbReference type="SUPFAM" id="SSF50475">
    <property type="entry name" value="FMN-binding split barrel"/>
    <property type="match status" value="1"/>
</dbReference>
<proteinExistence type="inferred from homology"/>
<dbReference type="GO" id="GO:0016646">
    <property type="term" value="F:oxidoreductase activity, acting on the CH-NH group of donors, NAD or NADP as acceptor"/>
    <property type="evidence" value="ECO:0007669"/>
    <property type="project" value="UniProtKB-ARBA"/>
</dbReference>
<dbReference type="PANTHER" id="PTHR33798">
    <property type="entry name" value="FLAVOPROTEIN OXYGENASE"/>
    <property type="match status" value="1"/>
</dbReference>
<dbReference type="PANTHER" id="PTHR33798:SF5">
    <property type="entry name" value="FLAVIN REDUCTASE LIKE DOMAIN-CONTAINING PROTEIN"/>
    <property type="match status" value="1"/>
</dbReference>